<sequence length="54" mass="6246">MATSFGWSHSKEGKRLHGNNRLTGLRHGDYRNLSFKVVTLGEKTSTYMQECKMR</sequence>
<dbReference type="AlphaFoldDB" id="A0A0C2X970"/>
<dbReference type="EMBL" id="KN818223">
    <property type="protein sequence ID" value="KIL70922.1"/>
    <property type="molecule type" value="Genomic_DNA"/>
</dbReference>
<accession>A0A0C2X970</accession>
<keyword evidence="3" id="KW-1185">Reference proteome</keyword>
<evidence type="ECO:0000313" key="2">
    <source>
        <dbReference type="EMBL" id="KIL70922.1"/>
    </source>
</evidence>
<gene>
    <name evidence="2" type="ORF">M378DRAFT_155869</name>
</gene>
<name>A0A0C2X970_AMAMK</name>
<evidence type="ECO:0000256" key="1">
    <source>
        <dbReference type="SAM" id="MobiDB-lite"/>
    </source>
</evidence>
<organism evidence="2 3">
    <name type="scientific">Amanita muscaria (strain Koide BX008)</name>
    <dbReference type="NCBI Taxonomy" id="946122"/>
    <lineage>
        <taxon>Eukaryota</taxon>
        <taxon>Fungi</taxon>
        <taxon>Dikarya</taxon>
        <taxon>Basidiomycota</taxon>
        <taxon>Agaricomycotina</taxon>
        <taxon>Agaricomycetes</taxon>
        <taxon>Agaricomycetidae</taxon>
        <taxon>Agaricales</taxon>
        <taxon>Pluteineae</taxon>
        <taxon>Amanitaceae</taxon>
        <taxon>Amanita</taxon>
    </lineage>
</organism>
<dbReference type="OrthoDB" id="8191639at2759"/>
<feature type="region of interest" description="Disordered" evidence="1">
    <location>
        <begin position="1"/>
        <end position="23"/>
    </location>
</feature>
<dbReference type="Proteomes" id="UP000054549">
    <property type="component" value="Unassembled WGS sequence"/>
</dbReference>
<protein>
    <submittedName>
        <fullName evidence="2">Uncharacterized protein</fullName>
    </submittedName>
</protein>
<reference evidence="2 3" key="1">
    <citation type="submission" date="2014-04" db="EMBL/GenBank/DDBJ databases">
        <title>Evolutionary Origins and Diversification of the Mycorrhizal Mutualists.</title>
        <authorList>
            <consortium name="DOE Joint Genome Institute"/>
            <consortium name="Mycorrhizal Genomics Consortium"/>
            <person name="Kohler A."/>
            <person name="Kuo A."/>
            <person name="Nagy L.G."/>
            <person name="Floudas D."/>
            <person name="Copeland A."/>
            <person name="Barry K.W."/>
            <person name="Cichocki N."/>
            <person name="Veneault-Fourrey C."/>
            <person name="LaButti K."/>
            <person name="Lindquist E.A."/>
            <person name="Lipzen A."/>
            <person name="Lundell T."/>
            <person name="Morin E."/>
            <person name="Murat C."/>
            <person name="Riley R."/>
            <person name="Ohm R."/>
            <person name="Sun H."/>
            <person name="Tunlid A."/>
            <person name="Henrissat B."/>
            <person name="Grigoriev I.V."/>
            <person name="Hibbett D.S."/>
            <person name="Martin F."/>
        </authorList>
    </citation>
    <scope>NUCLEOTIDE SEQUENCE [LARGE SCALE GENOMIC DNA]</scope>
    <source>
        <strain evidence="2 3">Koide BX008</strain>
    </source>
</reference>
<proteinExistence type="predicted"/>
<dbReference type="HOGENOM" id="CLU_3049829_0_0_1"/>
<dbReference type="InParanoid" id="A0A0C2X970"/>
<evidence type="ECO:0000313" key="3">
    <source>
        <dbReference type="Proteomes" id="UP000054549"/>
    </source>
</evidence>